<dbReference type="PANTHER" id="PTHR37812">
    <property type="entry name" value="MU-LIKE PROPHAGE FLUMU PROTEIN C"/>
    <property type="match status" value="1"/>
</dbReference>
<sequence>MGYTSAIKVLPEDMLKQIQEYVDGKSIYIPRKISNRKQWGEGTDTKEFIHYRNECIFREHRQGLSAAQLAKKFYLTEKSIRRILRQKR</sequence>
<dbReference type="Pfam" id="PF08765">
    <property type="entry name" value="Mor"/>
    <property type="match status" value="1"/>
</dbReference>
<protein>
    <recommendedName>
        <fullName evidence="1">Mor transcription activator domain-containing protein</fullName>
    </recommendedName>
</protein>
<evidence type="ECO:0000259" key="1">
    <source>
        <dbReference type="Pfam" id="PF08765"/>
    </source>
</evidence>
<organism evidence="2">
    <name type="scientific">bioreactor metagenome</name>
    <dbReference type="NCBI Taxonomy" id="1076179"/>
    <lineage>
        <taxon>unclassified sequences</taxon>
        <taxon>metagenomes</taxon>
        <taxon>ecological metagenomes</taxon>
    </lineage>
</organism>
<dbReference type="SUPFAM" id="SSF46689">
    <property type="entry name" value="Homeodomain-like"/>
    <property type="match status" value="1"/>
</dbReference>
<gene>
    <name evidence="2" type="ORF">SDC9_85062</name>
</gene>
<dbReference type="NCBIfam" id="NF040785">
    <property type="entry name" value="CD3324_fam"/>
    <property type="match status" value="1"/>
</dbReference>
<dbReference type="InterPro" id="IPR009057">
    <property type="entry name" value="Homeodomain-like_sf"/>
</dbReference>
<name>A0A644ZIB7_9ZZZZ</name>
<dbReference type="EMBL" id="VSSQ01008284">
    <property type="protein sequence ID" value="MPM38433.1"/>
    <property type="molecule type" value="Genomic_DNA"/>
</dbReference>
<dbReference type="InterPro" id="IPR049739">
    <property type="entry name" value="YraL-like"/>
</dbReference>
<accession>A0A644ZIB7</accession>
<reference evidence="2" key="1">
    <citation type="submission" date="2019-08" db="EMBL/GenBank/DDBJ databases">
        <authorList>
            <person name="Kucharzyk K."/>
            <person name="Murdoch R.W."/>
            <person name="Higgins S."/>
            <person name="Loffler F."/>
        </authorList>
    </citation>
    <scope>NUCLEOTIDE SEQUENCE</scope>
</reference>
<dbReference type="InterPro" id="IPR052411">
    <property type="entry name" value="c-mor_Regulatory_Protein"/>
</dbReference>
<evidence type="ECO:0000313" key="2">
    <source>
        <dbReference type="EMBL" id="MPM38433.1"/>
    </source>
</evidence>
<dbReference type="PANTHER" id="PTHR37812:SF1">
    <property type="entry name" value="MU-LIKE PROPHAGE FLUMU PROTEIN C"/>
    <property type="match status" value="1"/>
</dbReference>
<feature type="domain" description="Mor transcription activator" evidence="1">
    <location>
        <begin position="12"/>
        <end position="87"/>
    </location>
</feature>
<proteinExistence type="predicted"/>
<comment type="caution">
    <text evidence="2">The sequence shown here is derived from an EMBL/GenBank/DDBJ whole genome shotgun (WGS) entry which is preliminary data.</text>
</comment>
<dbReference type="InterPro" id="IPR014875">
    <property type="entry name" value="Mor_transcription_activator"/>
</dbReference>
<dbReference type="AlphaFoldDB" id="A0A644ZIB7"/>
<dbReference type="Gene3D" id="1.10.10.60">
    <property type="entry name" value="Homeodomain-like"/>
    <property type="match status" value="1"/>
</dbReference>